<dbReference type="EC" id="2.7.13.3" evidence="2"/>
<evidence type="ECO:0000256" key="1">
    <source>
        <dbReference type="ARBA" id="ARBA00000085"/>
    </source>
</evidence>
<evidence type="ECO:0000256" key="5">
    <source>
        <dbReference type="ARBA" id="ARBA00022741"/>
    </source>
</evidence>
<dbReference type="PANTHER" id="PTHR24421:SF10">
    <property type="entry name" value="NITRATE_NITRITE SENSOR PROTEIN NARQ"/>
    <property type="match status" value="1"/>
</dbReference>
<dbReference type="EMBL" id="ANMG01000042">
    <property type="protein sequence ID" value="EMD25621.1"/>
    <property type="molecule type" value="Genomic_DNA"/>
</dbReference>
<dbReference type="RefSeq" id="WP_005159820.1">
    <property type="nucleotide sequence ID" value="NZ_ANMG01000042.1"/>
</dbReference>
<evidence type="ECO:0000256" key="2">
    <source>
        <dbReference type="ARBA" id="ARBA00012438"/>
    </source>
</evidence>
<evidence type="ECO:0000256" key="4">
    <source>
        <dbReference type="ARBA" id="ARBA00022679"/>
    </source>
</evidence>
<evidence type="ECO:0000256" key="9">
    <source>
        <dbReference type="SAM" id="Phobius"/>
    </source>
</evidence>
<evidence type="ECO:0000259" key="10">
    <source>
        <dbReference type="Pfam" id="PF02518"/>
    </source>
</evidence>
<dbReference type="AlphaFoldDB" id="M2QFV3"/>
<evidence type="ECO:0000256" key="7">
    <source>
        <dbReference type="ARBA" id="ARBA00022840"/>
    </source>
</evidence>
<keyword evidence="9" id="KW-0812">Transmembrane</keyword>
<dbReference type="SUPFAM" id="SSF55874">
    <property type="entry name" value="ATPase domain of HSP90 chaperone/DNA topoisomerase II/histidine kinase"/>
    <property type="match status" value="1"/>
</dbReference>
<sequence length="360" mass="38081">MKSGATWWTAYSAPTRDILITTGVLLVSLGSPLVDGRPLSTATVSLTVAACLPLLRRRRFPVTSVAVVGAVTLGSLAIGLTVPPWPAMIAVFSAACHLRRHRVLLAAVAVAWMLAAAMLRVGTIVPSDLLTSAALAVLPVSLGYVWRSQADRAEALRLLVESEAGRVRERERNRVAREVHDLVGHQLSAIRLRALGGRKAGTDSEETLATVAGLAEDALEQVRALVDTLREDSAPGLSEVDELVAWMDGVLTMKLRRDLGDEDLPVPVQAAAYRIVQEALGNAARHASASRAEIVIAVRGGELLVTVDDDGKRAGNPVEGNGIRGMRERAALLGGALDAGPREARGWRVRATIPLNGGAS</sequence>
<reference evidence="12 13" key="1">
    <citation type="submission" date="2012-10" db="EMBL/GenBank/DDBJ databases">
        <title>Genome assembly of Amycolatopsis azurea DSM 43854.</title>
        <authorList>
            <person name="Khatri I."/>
            <person name="Kaur I."/>
            <person name="Subramanian S."/>
            <person name="Mayilraj S."/>
        </authorList>
    </citation>
    <scope>NUCLEOTIDE SEQUENCE [LARGE SCALE GENOMIC DNA]</scope>
    <source>
        <strain evidence="12 13">DSM 43854</strain>
    </source>
</reference>
<dbReference type="CDD" id="cd16917">
    <property type="entry name" value="HATPase_UhpB-NarQ-NarX-like"/>
    <property type="match status" value="1"/>
</dbReference>
<feature type="domain" description="Signal transduction histidine kinase subgroup 3 dimerisation and phosphoacceptor" evidence="11">
    <location>
        <begin position="171"/>
        <end position="232"/>
    </location>
</feature>
<dbReference type="Gene3D" id="1.20.5.1930">
    <property type="match status" value="1"/>
</dbReference>
<dbReference type="GO" id="GO:0000155">
    <property type="term" value="F:phosphorelay sensor kinase activity"/>
    <property type="evidence" value="ECO:0007669"/>
    <property type="project" value="InterPro"/>
</dbReference>
<keyword evidence="4" id="KW-0808">Transferase</keyword>
<dbReference type="GO" id="GO:0005524">
    <property type="term" value="F:ATP binding"/>
    <property type="evidence" value="ECO:0007669"/>
    <property type="project" value="UniProtKB-KW"/>
</dbReference>
<dbReference type="InterPro" id="IPR036890">
    <property type="entry name" value="HATPase_C_sf"/>
</dbReference>
<keyword evidence="9" id="KW-1133">Transmembrane helix</keyword>
<evidence type="ECO:0000313" key="12">
    <source>
        <dbReference type="EMBL" id="EMD25621.1"/>
    </source>
</evidence>
<evidence type="ECO:0000256" key="6">
    <source>
        <dbReference type="ARBA" id="ARBA00022777"/>
    </source>
</evidence>
<dbReference type="Proteomes" id="UP000014137">
    <property type="component" value="Unassembled WGS sequence"/>
</dbReference>
<name>M2QFV3_9PSEU</name>
<protein>
    <recommendedName>
        <fullName evidence="2">histidine kinase</fullName>
        <ecNumber evidence="2">2.7.13.3</ecNumber>
    </recommendedName>
</protein>
<keyword evidence="7" id="KW-0067">ATP-binding</keyword>
<dbReference type="Pfam" id="PF02518">
    <property type="entry name" value="HATPase_c"/>
    <property type="match status" value="1"/>
</dbReference>
<dbReference type="InterPro" id="IPR011712">
    <property type="entry name" value="Sig_transdc_His_kin_sub3_dim/P"/>
</dbReference>
<dbReference type="PATRIC" id="fig|1238180.3.peg.4557"/>
<proteinExistence type="predicted"/>
<organism evidence="12 13">
    <name type="scientific">Amycolatopsis azurea DSM 43854</name>
    <dbReference type="NCBI Taxonomy" id="1238180"/>
    <lineage>
        <taxon>Bacteria</taxon>
        <taxon>Bacillati</taxon>
        <taxon>Actinomycetota</taxon>
        <taxon>Actinomycetes</taxon>
        <taxon>Pseudonocardiales</taxon>
        <taxon>Pseudonocardiaceae</taxon>
        <taxon>Amycolatopsis</taxon>
    </lineage>
</organism>
<dbReference type="Gene3D" id="3.30.565.10">
    <property type="entry name" value="Histidine kinase-like ATPase, C-terminal domain"/>
    <property type="match status" value="1"/>
</dbReference>
<accession>M2QFV3</accession>
<evidence type="ECO:0000256" key="3">
    <source>
        <dbReference type="ARBA" id="ARBA00022553"/>
    </source>
</evidence>
<evidence type="ECO:0000259" key="11">
    <source>
        <dbReference type="Pfam" id="PF07730"/>
    </source>
</evidence>
<keyword evidence="3" id="KW-0597">Phosphoprotein</keyword>
<feature type="transmembrane region" description="Helical" evidence="9">
    <location>
        <begin position="103"/>
        <end position="123"/>
    </location>
</feature>
<keyword evidence="6 12" id="KW-0418">Kinase</keyword>
<dbReference type="GO" id="GO:0016020">
    <property type="term" value="C:membrane"/>
    <property type="evidence" value="ECO:0007669"/>
    <property type="project" value="InterPro"/>
</dbReference>
<dbReference type="InterPro" id="IPR003594">
    <property type="entry name" value="HATPase_dom"/>
</dbReference>
<keyword evidence="5" id="KW-0547">Nucleotide-binding</keyword>
<dbReference type="OrthoDB" id="3426700at2"/>
<comment type="catalytic activity">
    <reaction evidence="1">
        <text>ATP + protein L-histidine = ADP + protein N-phospho-L-histidine.</text>
        <dbReference type="EC" id="2.7.13.3"/>
    </reaction>
</comment>
<feature type="transmembrane region" description="Helical" evidence="9">
    <location>
        <begin position="129"/>
        <end position="146"/>
    </location>
</feature>
<comment type="caution">
    <text evidence="12">The sequence shown here is derived from an EMBL/GenBank/DDBJ whole genome shotgun (WGS) entry which is preliminary data.</text>
</comment>
<evidence type="ECO:0000313" key="13">
    <source>
        <dbReference type="Proteomes" id="UP000014137"/>
    </source>
</evidence>
<dbReference type="InterPro" id="IPR050482">
    <property type="entry name" value="Sensor_HK_TwoCompSys"/>
</dbReference>
<keyword evidence="8" id="KW-0902">Two-component regulatory system</keyword>
<evidence type="ECO:0000256" key="8">
    <source>
        <dbReference type="ARBA" id="ARBA00023012"/>
    </source>
</evidence>
<feature type="transmembrane region" description="Helical" evidence="9">
    <location>
        <begin position="60"/>
        <end position="82"/>
    </location>
</feature>
<gene>
    <name evidence="12" type="ORF">C791_4514</name>
</gene>
<dbReference type="PANTHER" id="PTHR24421">
    <property type="entry name" value="NITRATE/NITRITE SENSOR PROTEIN NARX-RELATED"/>
    <property type="match status" value="1"/>
</dbReference>
<dbReference type="GO" id="GO:0046983">
    <property type="term" value="F:protein dimerization activity"/>
    <property type="evidence" value="ECO:0007669"/>
    <property type="project" value="InterPro"/>
</dbReference>
<feature type="domain" description="Histidine kinase/HSP90-like ATPase" evidence="10">
    <location>
        <begin position="270"/>
        <end position="356"/>
    </location>
</feature>
<dbReference type="Pfam" id="PF07730">
    <property type="entry name" value="HisKA_3"/>
    <property type="match status" value="1"/>
</dbReference>
<keyword evidence="9" id="KW-0472">Membrane</keyword>